<dbReference type="GO" id="GO:0005737">
    <property type="term" value="C:cytoplasm"/>
    <property type="evidence" value="ECO:0000318"/>
    <property type="project" value="GO_Central"/>
</dbReference>
<dbReference type="KEGG" id="hro:HELRODRAFT_86834"/>
<dbReference type="CTD" id="20216675"/>
<reference evidence="11" key="1">
    <citation type="submission" date="2012-12" db="EMBL/GenBank/DDBJ databases">
        <authorList>
            <person name="Hellsten U."/>
            <person name="Grimwood J."/>
            <person name="Chapman J.A."/>
            <person name="Shapiro H."/>
            <person name="Aerts A."/>
            <person name="Otillar R.P."/>
            <person name="Terry A.Y."/>
            <person name="Boore J.L."/>
            <person name="Simakov O."/>
            <person name="Marletaz F."/>
            <person name="Cho S.-J."/>
            <person name="Edsinger-Gonzales E."/>
            <person name="Havlak P."/>
            <person name="Kuo D.-H."/>
            <person name="Larsson T."/>
            <person name="Lv J."/>
            <person name="Arendt D."/>
            <person name="Savage R."/>
            <person name="Osoegawa K."/>
            <person name="de Jong P."/>
            <person name="Lindberg D.R."/>
            <person name="Seaver E.C."/>
            <person name="Weisblat D.A."/>
            <person name="Putnam N.H."/>
            <person name="Grigoriev I.V."/>
            <person name="Rokhsar D.S."/>
        </authorList>
    </citation>
    <scope>NUCLEOTIDE SEQUENCE</scope>
</reference>
<dbReference type="InterPro" id="IPR000340">
    <property type="entry name" value="Dual-sp_phosphatase_cat-dom"/>
</dbReference>
<dbReference type="PRINTS" id="PR01908">
    <property type="entry name" value="ADSPHPHTASE"/>
</dbReference>
<dbReference type="GO" id="GO:0017017">
    <property type="term" value="F:MAP kinase tyrosine/serine/threonine phosphatase activity"/>
    <property type="evidence" value="ECO:0000318"/>
    <property type="project" value="GO_Central"/>
</dbReference>
<dbReference type="EnsemblMetazoa" id="HelroT86834">
    <property type="protein sequence ID" value="HelroP86834"/>
    <property type="gene ID" value="HelroG86834"/>
</dbReference>
<dbReference type="PROSITE" id="PS50056">
    <property type="entry name" value="TYR_PHOSPHATASE_2"/>
    <property type="match status" value="1"/>
</dbReference>
<proteinExistence type="inferred from homology"/>
<feature type="compositionally biased region" description="Low complexity" evidence="5">
    <location>
        <begin position="329"/>
        <end position="358"/>
    </location>
</feature>
<evidence type="ECO:0000313" key="11">
    <source>
        <dbReference type="Proteomes" id="UP000015101"/>
    </source>
</evidence>
<organism evidence="10 11">
    <name type="scientific">Helobdella robusta</name>
    <name type="common">Californian leech</name>
    <dbReference type="NCBI Taxonomy" id="6412"/>
    <lineage>
        <taxon>Eukaryota</taxon>
        <taxon>Metazoa</taxon>
        <taxon>Spiralia</taxon>
        <taxon>Lophotrochozoa</taxon>
        <taxon>Annelida</taxon>
        <taxon>Clitellata</taxon>
        <taxon>Hirudinea</taxon>
        <taxon>Rhynchobdellida</taxon>
        <taxon>Glossiphoniidae</taxon>
        <taxon>Helobdella</taxon>
    </lineage>
</organism>
<dbReference type="PROSITE" id="PS50206">
    <property type="entry name" value="RHODANESE_3"/>
    <property type="match status" value="1"/>
</dbReference>
<gene>
    <name evidence="10" type="primary">20216675</name>
    <name evidence="9" type="ORF">HELRODRAFT_86834</name>
</gene>
<feature type="region of interest" description="Disordered" evidence="5">
    <location>
        <begin position="329"/>
        <end position="376"/>
    </location>
</feature>
<dbReference type="GO" id="GO:0005829">
    <property type="term" value="C:cytosol"/>
    <property type="evidence" value="ECO:0000318"/>
    <property type="project" value="GO_Central"/>
</dbReference>
<keyword evidence="3" id="KW-0378">Hydrolase</keyword>
<dbReference type="InterPro" id="IPR000387">
    <property type="entry name" value="Tyr_Pase_dom"/>
</dbReference>
<comment type="similarity">
    <text evidence="1">Belongs to the protein-tyrosine phosphatase family. Non-receptor class dual specificity subfamily.</text>
</comment>
<feature type="domain" description="Tyrosine-protein phosphatase" evidence="6">
    <location>
        <begin position="146"/>
        <end position="286"/>
    </location>
</feature>
<protein>
    <recommendedName>
        <fullName evidence="2">protein-tyrosine-phosphatase</fullName>
        <ecNumber evidence="2">3.1.3.48</ecNumber>
    </recommendedName>
</protein>
<sequence>MILVDCRTFVLYNNSHIYGALNVSCSDCITRKRLLCGKINIGDLVSGPEDAKVTFRRSLDDENVKIVLYDEDSCEKVSSLKTHPLKVISTSLLQFNKAVYFLDGGMKEFSKKHKGLCVESPRTVQLESISFSPTTPLPEENIDGALISQILPFLYIGNERDSLNAQLLADRHVTHVINVTSHLPMPLPGIQYKRIPASDSSCQNLKQYFDEAIKFIDEARSSNGRVMVHCQAGVSRSATIAMAYIMTRYRVSMMKAFKIVKKSRPIIAPNFNFLGQLLELESRLGLTDESSFEKRGCHHLDDVSADGNSTCALENSIVGLLISNKPNEDVNVNSLNNDNNKNNNTKNNNSDNNNSNNNGECEGQMFSTSTSSLVSC</sequence>
<dbReference type="EMBL" id="AMQM01006837">
    <property type="status" value="NOT_ANNOTATED_CDS"/>
    <property type="molecule type" value="Genomic_DNA"/>
</dbReference>
<dbReference type="STRING" id="6412.T1G6H8"/>
<dbReference type="PROSITE" id="PS50054">
    <property type="entry name" value="TYR_PHOSPHATASE_DUAL"/>
    <property type="match status" value="1"/>
</dbReference>
<dbReference type="GO" id="GO:0007165">
    <property type="term" value="P:signal transduction"/>
    <property type="evidence" value="ECO:0000318"/>
    <property type="project" value="GO_Central"/>
</dbReference>
<evidence type="ECO:0000256" key="2">
    <source>
        <dbReference type="ARBA" id="ARBA00013064"/>
    </source>
</evidence>
<dbReference type="PROSITE" id="PS00383">
    <property type="entry name" value="TYR_PHOSPHATASE_1"/>
    <property type="match status" value="1"/>
</dbReference>
<dbReference type="eggNOG" id="KOG1716">
    <property type="taxonomic scope" value="Eukaryota"/>
</dbReference>
<evidence type="ECO:0000256" key="3">
    <source>
        <dbReference type="ARBA" id="ARBA00022801"/>
    </source>
</evidence>
<dbReference type="SUPFAM" id="SSF52821">
    <property type="entry name" value="Rhodanese/Cell cycle control phosphatase"/>
    <property type="match status" value="1"/>
</dbReference>
<evidence type="ECO:0000256" key="5">
    <source>
        <dbReference type="SAM" id="MobiDB-lite"/>
    </source>
</evidence>
<dbReference type="FunFam" id="3.90.190.10:FF:000028">
    <property type="entry name" value="Dual specificity phosphatase 10"/>
    <property type="match status" value="1"/>
</dbReference>
<dbReference type="EMBL" id="KB097528">
    <property type="protein sequence ID" value="ESN95355.1"/>
    <property type="molecule type" value="Genomic_DNA"/>
</dbReference>
<dbReference type="FunCoup" id="T1G6H8">
    <property type="interactions" value="343"/>
</dbReference>
<accession>T1G6H8</accession>
<reference evidence="9 11" key="2">
    <citation type="journal article" date="2013" name="Nature">
        <title>Insights into bilaterian evolution from three spiralian genomes.</title>
        <authorList>
            <person name="Simakov O."/>
            <person name="Marletaz F."/>
            <person name="Cho S.J."/>
            <person name="Edsinger-Gonzales E."/>
            <person name="Havlak P."/>
            <person name="Hellsten U."/>
            <person name="Kuo D.H."/>
            <person name="Larsson T."/>
            <person name="Lv J."/>
            <person name="Arendt D."/>
            <person name="Savage R."/>
            <person name="Osoegawa K."/>
            <person name="de Jong P."/>
            <person name="Grimwood J."/>
            <person name="Chapman J.A."/>
            <person name="Shapiro H."/>
            <person name="Aerts A."/>
            <person name="Otillar R.P."/>
            <person name="Terry A.Y."/>
            <person name="Boore J.L."/>
            <person name="Grigoriev I.V."/>
            <person name="Lindberg D.R."/>
            <person name="Seaver E.C."/>
            <person name="Weisblat D.A."/>
            <person name="Putnam N.H."/>
            <person name="Rokhsar D.S."/>
        </authorList>
    </citation>
    <scope>NUCLEOTIDE SEQUENCE</scope>
</reference>
<dbReference type="GeneID" id="20216675"/>
<dbReference type="EMBL" id="AMQM01006836">
    <property type="status" value="NOT_ANNOTATED_CDS"/>
    <property type="molecule type" value="Genomic_DNA"/>
</dbReference>
<dbReference type="SMART" id="SM00195">
    <property type="entry name" value="DSPc"/>
    <property type="match status" value="1"/>
</dbReference>
<dbReference type="OrthoDB" id="165342at2759"/>
<dbReference type="PANTHER" id="PTHR10159">
    <property type="entry name" value="DUAL SPECIFICITY PROTEIN PHOSPHATASE"/>
    <property type="match status" value="1"/>
</dbReference>
<feature type="compositionally biased region" description="Polar residues" evidence="5">
    <location>
        <begin position="365"/>
        <end position="376"/>
    </location>
</feature>
<name>T1G6H8_HELRO</name>
<feature type="domain" description="Rhodanese" evidence="8">
    <location>
        <begin position="2"/>
        <end position="118"/>
    </location>
</feature>
<dbReference type="InterPro" id="IPR020422">
    <property type="entry name" value="TYR_PHOSPHATASE_DUAL_dom"/>
</dbReference>
<dbReference type="Gene3D" id="3.40.250.10">
    <property type="entry name" value="Rhodanese-like domain"/>
    <property type="match status" value="1"/>
</dbReference>
<dbReference type="SUPFAM" id="SSF52799">
    <property type="entry name" value="(Phosphotyrosine protein) phosphatases II"/>
    <property type="match status" value="1"/>
</dbReference>
<dbReference type="Gene3D" id="3.90.190.10">
    <property type="entry name" value="Protein tyrosine phosphatase superfamily"/>
    <property type="match status" value="1"/>
</dbReference>
<dbReference type="Pfam" id="PF00782">
    <property type="entry name" value="DSPc"/>
    <property type="match status" value="1"/>
</dbReference>
<dbReference type="GO" id="GO:0008330">
    <property type="term" value="F:protein tyrosine/threonine phosphatase activity"/>
    <property type="evidence" value="ECO:0000318"/>
    <property type="project" value="GO_Central"/>
</dbReference>
<dbReference type="Proteomes" id="UP000015101">
    <property type="component" value="Unassembled WGS sequence"/>
</dbReference>
<dbReference type="GO" id="GO:0033550">
    <property type="term" value="F:MAP kinase tyrosine phosphatase activity"/>
    <property type="evidence" value="ECO:0000318"/>
    <property type="project" value="GO_Central"/>
</dbReference>
<evidence type="ECO:0000313" key="10">
    <source>
        <dbReference type="EnsemblMetazoa" id="HelroP86834"/>
    </source>
</evidence>
<keyword evidence="4" id="KW-0904">Protein phosphatase</keyword>
<dbReference type="InterPro" id="IPR029021">
    <property type="entry name" value="Prot-tyrosine_phosphatase-like"/>
</dbReference>
<dbReference type="InParanoid" id="T1G6H8"/>
<dbReference type="InterPro" id="IPR016130">
    <property type="entry name" value="Tyr_Pase_AS"/>
</dbReference>
<dbReference type="Pfam" id="PF00581">
    <property type="entry name" value="Rhodanese"/>
    <property type="match status" value="1"/>
</dbReference>
<evidence type="ECO:0000259" key="6">
    <source>
        <dbReference type="PROSITE" id="PS50054"/>
    </source>
</evidence>
<dbReference type="OMA" id="ATADACH"/>
<dbReference type="EC" id="3.1.3.48" evidence="2"/>
<feature type="domain" description="Tyrosine specific protein phosphatases" evidence="7">
    <location>
        <begin position="207"/>
        <end position="265"/>
    </location>
</feature>
<keyword evidence="11" id="KW-1185">Reference proteome</keyword>
<dbReference type="FunFam" id="3.40.250.10:FF:000020">
    <property type="entry name" value="Dual specificity protein phosphatase 8"/>
    <property type="match status" value="1"/>
</dbReference>
<evidence type="ECO:0000259" key="8">
    <source>
        <dbReference type="PROSITE" id="PS50206"/>
    </source>
</evidence>
<evidence type="ECO:0000259" key="7">
    <source>
        <dbReference type="PROSITE" id="PS50056"/>
    </source>
</evidence>
<reference evidence="10" key="3">
    <citation type="submission" date="2015-06" db="UniProtKB">
        <authorList>
            <consortium name="EnsemblMetazoa"/>
        </authorList>
    </citation>
    <scope>IDENTIFICATION</scope>
</reference>
<evidence type="ECO:0000256" key="4">
    <source>
        <dbReference type="ARBA" id="ARBA00022912"/>
    </source>
</evidence>
<dbReference type="InterPro" id="IPR036873">
    <property type="entry name" value="Rhodanese-like_dom_sf"/>
</dbReference>
<dbReference type="PANTHER" id="PTHR10159:SF528">
    <property type="entry name" value="PUCKERED, ISOFORM A"/>
    <property type="match status" value="1"/>
</dbReference>
<dbReference type="InterPro" id="IPR001763">
    <property type="entry name" value="Rhodanese-like_dom"/>
</dbReference>
<evidence type="ECO:0000313" key="9">
    <source>
        <dbReference type="EMBL" id="ESN95355.1"/>
    </source>
</evidence>
<dbReference type="RefSeq" id="XP_009026474.1">
    <property type="nucleotide sequence ID" value="XM_009028226.1"/>
</dbReference>
<dbReference type="HOGENOM" id="CLU_027074_0_1_1"/>
<evidence type="ECO:0000256" key="1">
    <source>
        <dbReference type="ARBA" id="ARBA00008601"/>
    </source>
</evidence>
<dbReference type="AlphaFoldDB" id="T1G6H8"/>
<dbReference type="GO" id="GO:0043409">
    <property type="term" value="P:negative regulation of MAPK cascade"/>
    <property type="evidence" value="ECO:0000318"/>
    <property type="project" value="GO_Central"/>
</dbReference>
<dbReference type="CDD" id="cd01446">
    <property type="entry name" value="DSP_MapKP"/>
    <property type="match status" value="1"/>
</dbReference>
<dbReference type="PRINTS" id="PR01764">
    <property type="entry name" value="MAPKPHPHTASE"/>
</dbReference>
<dbReference type="InterPro" id="IPR008343">
    <property type="entry name" value="MKP"/>
</dbReference>